<name>A0A8X6I1T4_TRICU</name>
<dbReference type="EMBL" id="BMAO01024646">
    <property type="protein sequence ID" value="GFQ96699.1"/>
    <property type="molecule type" value="Genomic_DNA"/>
</dbReference>
<reference evidence="1" key="1">
    <citation type="submission" date="2020-07" db="EMBL/GenBank/DDBJ databases">
        <title>Multicomponent nature underlies the extraordinary mechanical properties of spider dragline silk.</title>
        <authorList>
            <person name="Kono N."/>
            <person name="Nakamura H."/>
            <person name="Mori M."/>
            <person name="Yoshida Y."/>
            <person name="Ohtoshi R."/>
            <person name="Malay A.D."/>
            <person name="Moran D.A.P."/>
            <person name="Tomita M."/>
            <person name="Numata K."/>
            <person name="Arakawa K."/>
        </authorList>
    </citation>
    <scope>NUCLEOTIDE SEQUENCE</scope>
</reference>
<evidence type="ECO:0000313" key="1">
    <source>
        <dbReference type="EMBL" id="GFQ96699.1"/>
    </source>
</evidence>
<comment type="caution">
    <text evidence="1">The sequence shown here is derived from an EMBL/GenBank/DDBJ whole genome shotgun (WGS) entry which is preliminary data.</text>
</comment>
<keyword evidence="2" id="KW-1185">Reference proteome</keyword>
<gene>
    <name evidence="1" type="ORF">TNCT_583821</name>
</gene>
<sequence>MNYPLLKRTLLPRSSNTKLPIKGYNILPAVTTSQWLHVNLNSPPSIITIGDQNRKIHAIPFSHVEIKDKVLWSKIGENLRLKYVEDSVIHLQRCKYSVNNILFTDRGGSRLFSLDAPC</sequence>
<protein>
    <submittedName>
        <fullName evidence="1">Uncharacterized protein</fullName>
    </submittedName>
</protein>
<organism evidence="1 2">
    <name type="scientific">Trichonephila clavata</name>
    <name type="common">Joro spider</name>
    <name type="synonym">Nephila clavata</name>
    <dbReference type="NCBI Taxonomy" id="2740835"/>
    <lineage>
        <taxon>Eukaryota</taxon>
        <taxon>Metazoa</taxon>
        <taxon>Ecdysozoa</taxon>
        <taxon>Arthropoda</taxon>
        <taxon>Chelicerata</taxon>
        <taxon>Arachnida</taxon>
        <taxon>Araneae</taxon>
        <taxon>Araneomorphae</taxon>
        <taxon>Entelegynae</taxon>
        <taxon>Araneoidea</taxon>
        <taxon>Nephilidae</taxon>
        <taxon>Trichonephila</taxon>
    </lineage>
</organism>
<dbReference type="Proteomes" id="UP000887116">
    <property type="component" value="Unassembled WGS sequence"/>
</dbReference>
<evidence type="ECO:0000313" key="2">
    <source>
        <dbReference type="Proteomes" id="UP000887116"/>
    </source>
</evidence>
<accession>A0A8X6I1T4</accession>
<proteinExistence type="predicted"/>
<dbReference type="AlphaFoldDB" id="A0A8X6I1T4"/>